<sequence>MSSFSQFVISSSTGPSSVCRCPTCAFTQYNPFVAANEGRYSYVMRCMVHMCVTHNVSPPVTFSTDNNTIRKCIIACNDTDNLHAEAAREYALMDIVRTLGHHVNPCIFDLYSSYLFEVNHSWALSLWLEATRFIASINITISKKSILILENMFEMIYSKLTDNEDYEHQPDDLQFVDNICHIFYKSNHFPKELISKLYLIVDCDNGMELVPLLKQTGTYLEYLIARNDPTPVKELDCDILKWNYQIVPPDDLSERRLYRLLYFKIRLGLPSSVTDLFNFMFVEQLIGDSPIKELLVDNFETYIQSHPEHAEAIRATLLETTITYAYEGKWDVAGLNIRILGKMGREYNDLVHLIQSCVNHYRPNELNEFFTEFLIDVLFLFYKEKHNFSLQQIQAIENLFNLFTEHLTPLDSCFDLSERQYIEILDLALSFKENRSHRYQGITKKLVSAFESALHCCVESTEFLLQLFCERWANSLDDHTQASKFHELFEDDTIWNHALSSEIQKTTISRIRILNKLLSNRPLLDLFLPQETARDHLGYILGVTSQSNVVGYRKNSPHYQEFLRFGTLVNSVLELIDQDVYNGALPYEIYTISIYFSILCKFYAEEAKDQELQSFDSFLKVILVTADENGYDHSVLHTVKLLTQKKVYLENSEATLTLFGICKLLNLINYVMNNDTSDSYDFSETLNYYQNQPLMRDAPHQNTIQNLIEKHQLLKNLSQSNRMTDE</sequence>
<dbReference type="EMBL" id="GG738855">
    <property type="protein sequence ID" value="EFC47191.1"/>
    <property type="molecule type" value="Genomic_DNA"/>
</dbReference>
<dbReference type="GeneID" id="8848955"/>
<dbReference type="InParanoid" id="D2V736"/>
<dbReference type="RefSeq" id="XP_002679935.1">
    <property type="nucleotide sequence ID" value="XM_002679889.1"/>
</dbReference>
<dbReference type="VEuPathDB" id="AmoebaDB:NAEGRDRAFT_64657"/>
<evidence type="ECO:0000313" key="1">
    <source>
        <dbReference type="EMBL" id="EFC47191.1"/>
    </source>
</evidence>
<dbReference type="AlphaFoldDB" id="D2V736"/>
<name>D2V736_NAEGR</name>
<dbReference type="Proteomes" id="UP000006671">
    <property type="component" value="Unassembled WGS sequence"/>
</dbReference>
<gene>
    <name evidence="1" type="ORF">NAEGRDRAFT_64657</name>
</gene>
<organism evidence="2">
    <name type="scientific">Naegleria gruberi</name>
    <name type="common">Amoeba</name>
    <dbReference type="NCBI Taxonomy" id="5762"/>
    <lineage>
        <taxon>Eukaryota</taxon>
        <taxon>Discoba</taxon>
        <taxon>Heterolobosea</taxon>
        <taxon>Tetramitia</taxon>
        <taxon>Eutetramitia</taxon>
        <taxon>Vahlkampfiidae</taxon>
        <taxon>Naegleria</taxon>
    </lineage>
</organism>
<protein>
    <submittedName>
        <fullName evidence="1">Predicted protein</fullName>
    </submittedName>
</protein>
<proteinExistence type="predicted"/>
<evidence type="ECO:0000313" key="2">
    <source>
        <dbReference type="Proteomes" id="UP000006671"/>
    </source>
</evidence>
<accession>D2V736</accession>
<dbReference type="KEGG" id="ngr:NAEGRDRAFT_64657"/>
<keyword evidence="2" id="KW-1185">Reference proteome</keyword>
<reference evidence="1 2" key="1">
    <citation type="journal article" date="2010" name="Cell">
        <title>The genome of Naegleria gruberi illuminates early eukaryotic versatility.</title>
        <authorList>
            <person name="Fritz-Laylin L.K."/>
            <person name="Prochnik S.E."/>
            <person name="Ginger M.L."/>
            <person name="Dacks J.B."/>
            <person name="Carpenter M.L."/>
            <person name="Field M.C."/>
            <person name="Kuo A."/>
            <person name="Paredez A."/>
            <person name="Chapman J."/>
            <person name="Pham J."/>
            <person name="Shu S."/>
            <person name="Neupane R."/>
            <person name="Cipriano M."/>
            <person name="Mancuso J."/>
            <person name="Tu H."/>
            <person name="Salamov A."/>
            <person name="Lindquist E."/>
            <person name="Shapiro H."/>
            <person name="Lucas S."/>
            <person name="Grigoriev I.V."/>
            <person name="Cande W.Z."/>
            <person name="Fulton C."/>
            <person name="Rokhsar D.S."/>
            <person name="Dawson S.C."/>
        </authorList>
    </citation>
    <scope>NUCLEOTIDE SEQUENCE [LARGE SCALE GENOMIC DNA]</scope>
    <source>
        <strain evidence="1 2">NEG-M</strain>
    </source>
</reference>